<feature type="region of interest" description="Disordered" evidence="6">
    <location>
        <begin position="406"/>
        <end position="452"/>
    </location>
</feature>
<dbReference type="KEGG" id="sna:Snas_5244"/>
<gene>
    <name evidence="9" type="ordered locus">Snas_5244</name>
</gene>
<dbReference type="OrthoDB" id="3700382at2"/>
<dbReference type="eggNOG" id="COG0515">
    <property type="taxonomic scope" value="Bacteria"/>
</dbReference>
<keyword evidence="3 9" id="KW-0418">Kinase</keyword>
<organism evidence="9 10">
    <name type="scientific">Stackebrandtia nassauensis (strain DSM 44728 / CIP 108903 / NRRL B-16338 / NBRC 102104 / LLR-40K-21)</name>
    <dbReference type="NCBI Taxonomy" id="446470"/>
    <lineage>
        <taxon>Bacteria</taxon>
        <taxon>Bacillati</taxon>
        <taxon>Actinomycetota</taxon>
        <taxon>Actinomycetes</taxon>
        <taxon>Glycomycetales</taxon>
        <taxon>Glycomycetaceae</taxon>
        <taxon>Stackebrandtia</taxon>
    </lineage>
</organism>
<evidence type="ECO:0000256" key="7">
    <source>
        <dbReference type="SAM" id="Phobius"/>
    </source>
</evidence>
<evidence type="ECO:0000313" key="9">
    <source>
        <dbReference type="EMBL" id="ADD44878.1"/>
    </source>
</evidence>
<dbReference type="PROSITE" id="PS00108">
    <property type="entry name" value="PROTEIN_KINASE_ST"/>
    <property type="match status" value="1"/>
</dbReference>
<keyword evidence="10" id="KW-1185">Reference proteome</keyword>
<keyword evidence="1" id="KW-0808">Transferase</keyword>
<name>D3QBY9_STANL</name>
<dbReference type="AlphaFoldDB" id="D3QBY9"/>
<sequence>MKRLSEPLELGRYRLVAELGRGAMGIVYLGVTEDGTLVALKRVREQFLDDDEFRARFRREVDSSKKVSGPRTAAVIDADVDDNPPWLASEFVYGPTLEAAIAEVGQLPESSVLLLAQGLASALSDIHRTGLIHRDLKPSNVILAPDGPRVIDFGIARAAETEGGTDITHTSWLLGSPGYMSPEQAESKALTTASDLFSMATVLYVASTGTNPFKGAGSPQTMYNVVHAEPDLDVLPDAVREIVEPCWAKDPEARPTAAQLLDRIPVAAERPWPEGLVALAAAQRVTVAGMLPDDTVRFHDGGTQVLPEDAEAPQPEPAAAEAPDWEAPGPDPAASPAPGVDPAWAPPPPGSEAFDAPPPPPPAPPFAPTPTPAFGSALTTGQIAGIVVAGVVGLLLVAGLISVGIDSQNASDSSDSATSDYDYGNDEETTYDDYTDDGYTEDDYTEPEPTQDDIVDVSAGDCVYGSPDVGANWDIQSCGTGNFTVLERIDGSGDYNACDSSDHMLDYGQQITDYGDTNFVLCLSMNWAQGDIGHAPQDTCLYRTGSGGSAVFEFVECDQANAIVTGFNDNYDDAGFCSGYGYASAQDPTFDIAYTVCYSDY</sequence>
<dbReference type="SUPFAM" id="SSF56112">
    <property type="entry name" value="Protein kinase-like (PK-like)"/>
    <property type="match status" value="1"/>
</dbReference>
<dbReference type="STRING" id="446470.Snas_5244"/>
<dbReference type="InterPro" id="IPR011009">
    <property type="entry name" value="Kinase-like_dom_sf"/>
</dbReference>
<dbReference type="GO" id="GO:0005524">
    <property type="term" value="F:ATP binding"/>
    <property type="evidence" value="ECO:0007669"/>
    <property type="project" value="UniProtKB-UniRule"/>
</dbReference>
<evidence type="ECO:0000256" key="1">
    <source>
        <dbReference type="ARBA" id="ARBA00022679"/>
    </source>
</evidence>
<feature type="binding site" evidence="5">
    <location>
        <position position="41"/>
    </location>
    <ligand>
        <name>ATP</name>
        <dbReference type="ChEBI" id="CHEBI:30616"/>
    </ligand>
</feature>
<keyword evidence="7" id="KW-0812">Transmembrane</keyword>
<evidence type="ECO:0000256" key="2">
    <source>
        <dbReference type="ARBA" id="ARBA00022741"/>
    </source>
</evidence>
<dbReference type="PANTHER" id="PTHR43289:SF34">
    <property type="entry name" value="SERINE_THREONINE-PROTEIN KINASE YBDM-RELATED"/>
    <property type="match status" value="1"/>
</dbReference>
<evidence type="ECO:0000256" key="5">
    <source>
        <dbReference type="PROSITE-ProRule" id="PRU10141"/>
    </source>
</evidence>
<dbReference type="PANTHER" id="PTHR43289">
    <property type="entry name" value="MITOGEN-ACTIVATED PROTEIN KINASE KINASE KINASE 20-RELATED"/>
    <property type="match status" value="1"/>
</dbReference>
<dbReference type="Gene3D" id="3.30.200.20">
    <property type="entry name" value="Phosphorylase Kinase, domain 1"/>
    <property type="match status" value="1"/>
</dbReference>
<dbReference type="PROSITE" id="PS00107">
    <property type="entry name" value="PROTEIN_KINASE_ATP"/>
    <property type="match status" value="1"/>
</dbReference>
<feature type="transmembrane region" description="Helical" evidence="7">
    <location>
        <begin position="383"/>
        <end position="405"/>
    </location>
</feature>
<dbReference type="HOGENOM" id="CLU_454076_0_0_11"/>
<protein>
    <submittedName>
        <fullName evidence="9">Serine/threonine protein kinase</fullName>
    </submittedName>
</protein>
<dbReference type="EMBL" id="CP001778">
    <property type="protein sequence ID" value="ADD44878.1"/>
    <property type="molecule type" value="Genomic_DNA"/>
</dbReference>
<dbReference type="InterPro" id="IPR000719">
    <property type="entry name" value="Prot_kinase_dom"/>
</dbReference>
<feature type="compositionally biased region" description="Pro residues" evidence="6">
    <location>
        <begin position="344"/>
        <end position="371"/>
    </location>
</feature>
<dbReference type="Proteomes" id="UP000000844">
    <property type="component" value="Chromosome"/>
</dbReference>
<dbReference type="InterPro" id="IPR008271">
    <property type="entry name" value="Ser/Thr_kinase_AS"/>
</dbReference>
<keyword evidence="7" id="KW-1133">Transmembrane helix</keyword>
<evidence type="ECO:0000256" key="3">
    <source>
        <dbReference type="ARBA" id="ARBA00022777"/>
    </source>
</evidence>
<accession>D3QBY9</accession>
<keyword evidence="4 5" id="KW-0067">ATP-binding</keyword>
<evidence type="ECO:0000313" key="10">
    <source>
        <dbReference type="Proteomes" id="UP000000844"/>
    </source>
</evidence>
<feature type="compositionally biased region" description="Low complexity" evidence="6">
    <location>
        <begin position="317"/>
        <end position="328"/>
    </location>
</feature>
<evidence type="ECO:0000259" key="8">
    <source>
        <dbReference type="PROSITE" id="PS50011"/>
    </source>
</evidence>
<dbReference type="SMART" id="SM00220">
    <property type="entry name" value="S_TKc"/>
    <property type="match status" value="1"/>
</dbReference>
<keyword evidence="7" id="KW-0472">Membrane</keyword>
<keyword evidence="2 5" id="KW-0547">Nucleotide-binding</keyword>
<dbReference type="RefSeq" id="WP_013020449.1">
    <property type="nucleotide sequence ID" value="NC_013947.1"/>
</dbReference>
<dbReference type="Gene3D" id="1.10.510.10">
    <property type="entry name" value="Transferase(Phosphotransferase) domain 1"/>
    <property type="match status" value="1"/>
</dbReference>
<proteinExistence type="predicted"/>
<evidence type="ECO:0000256" key="6">
    <source>
        <dbReference type="SAM" id="MobiDB-lite"/>
    </source>
</evidence>
<feature type="region of interest" description="Disordered" evidence="6">
    <location>
        <begin position="295"/>
        <end position="373"/>
    </location>
</feature>
<dbReference type="Pfam" id="PF00069">
    <property type="entry name" value="Pkinase"/>
    <property type="match status" value="1"/>
</dbReference>
<reference evidence="9 10" key="1">
    <citation type="journal article" date="2009" name="Stand. Genomic Sci.">
        <title>Complete genome sequence of Stackebrandtia nassauensis type strain (LLR-40K-21).</title>
        <authorList>
            <person name="Munk C."/>
            <person name="Lapidus A."/>
            <person name="Copeland A."/>
            <person name="Jando M."/>
            <person name="Mayilraj S."/>
            <person name="Glavina Del Rio T."/>
            <person name="Nolan M."/>
            <person name="Chen F."/>
            <person name="Lucas S."/>
            <person name="Tice H."/>
            <person name="Cheng J.F."/>
            <person name="Han C."/>
            <person name="Detter J.C."/>
            <person name="Bruce D."/>
            <person name="Goodwin L."/>
            <person name="Chain P."/>
            <person name="Pitluck S."/>
            <person name="Goker M."/>
            <person name="Ovchinikova G."/>
            <person name="Pati A."/>
            <person name="Ivanova N."/>
            <person name="Mavromatis K."/>
            <person name="Chen A."/>
            <person name="Palaniappan K."/>
            <person name="Land M."/>
            <person name="Hauser L."/>
            <person name="Chang Y.J."/>
            <person name="Jeffries C.D."/>
            <person name="Bristow J."/>
            <person name="Eisen J.A."/>
            <person name="Markowitz V."/>
            <person name="Hugenholtz P."/>
            <person name="Kyrpides N.C."/>
            <person name="Klenk H.P."/>
        </authorList>
    </citation>
    <scope>NUCLEOTIDE SEQUENCE [LARGE SCALE GENOMIC DNA]</scope>
    <source>
        <strain evidence="10">DSM 44728 / CIP 108903 / NRRL B-16338 / NBRC 102104 / LLR-40K-21</strain>
    </source>
</reference>
<dbReference type="GO" id="GO:0004674">
    <property type="term" value="F:protein serine/threonine kinase activity"/>
    <property type="evidence" value="ECO:0007669"/>
    <property type="project" value="UniProtKB-KW"/>
</dbReference>
<keyword evidence="9" id="KW-0723">Serine/threonine-protein kinase</keyword>
<feature type="domain" description="Protein kinase" evidence="8">
    <location>
        <begin position="13"/>
        <end position="273"/>
    </location>
</feature>
<feature type="compositionally biased region" description="Acidic residues" evidence="6">
    <location>
        <begin position="423"/>
        <end position="452"/>
    </location>
</feature>
<evidence type="ECO:0000256" key="4">
    <source>
        <dbReference type="ARBA" id="ARBA00022840"/>
    </source>
</evidence>
<dbReference type="InterPro" id="IPR017441">
    <property type="entry name" value="Protein_kinase_ATP_BS"/>
</dbReference>
<feature type="compositionally biased region" description="Low complexity" evidence="6">
    <location>
        <begin position="406"/>
        <end position="422"/>
    </location>
</feature>
<dbReference type="CDD" id="cd14014">
    <property type="entry name" value="STKc_PknB_like"/>
    <property type="match status" value="1"/>
</dbReference>
<dbReference type="PROSITE" id="PS50011">
    <property type="entry name" value="PROTEIN_KINASE_DOM"/>
    <property type="match status" value="1"/>
</dbReference>